<evidence type="ECO:0000256" key="3">
    <source>
        <dbReference type="ARBA" id="ARBA00022801"/>
    </source>
</evidence>
<proteinExistence type="predicted"/>
<dbReference type="Gene3D" id="2.60.40.10">
    <property type="entry name" value="Immunoglobulins"/>
    <property type="match status" value="1"/>
</dbReference>
<dbReference type="EMBL" id="ONZQ02000015">
    <property type="protein sequence ID" value="SPO06200.1"/>
    <property type="molecule type" value="Genomic_DNA"/>
</dbReference>
<reference evidence="8" key="1">
    <citation type="submission" date="2018-03" db="EMBL/GenBank/DDBJ databases">
        <authorList>
            <person name="Guldener U."/>
        </authorList>
    </citation>
    <scope>NUCLEOTIDE SEQUENCE</scope>
</reference>
<evidence type="ECO:0000259" key="4">
    <source>
        <dbReference type="Pfam" id="PF05592"/>
    </source>
</evidence>
<dbReference type="GO" id="GO:0030596">
    <property type="term" value="F:alpha-L-rhamnosidase activity"/>
    <property type="evidence" value="ECO:0007669"/>
    <property type="project" value="UniProtKB-EC"/>
</dbReference>
<dbReference type="SUPFAM" id="SSF48208">
    <property type="entry name" value="Six-hairpin glycosidases"/>
    <property type="match status" value="1"/>
</dbReference>
<dbReference type="Pfam" id="PF17390">
    <property type="entry name" value="Bac_rhamnosid_C"/>
    <property type="match status" value="1"/>
</dbReference>
<feature type="domain" description="Bacterial alpha-L-rhamnosidase N-terminal" evidence="5">
    <location>
        <begin position="153"/>
        <end position="322"/>
    </location>
</feature>
<dbReference type="Gene3D" id="2.60.420.10">
    <property type="entry name" value="Maltose phosphorylase, domain 3"/>
    <property type="match status" value="1"/>
</dbReference>
<dbReference type="GO" id="GO:0005975">
    <property type="term" value="P:carbohydrate metabolic process"/>
    <property type="evidence" value="ECO:0007669"/>
    <property type="project" value="InterPro"/>
</dbReference>
<dbReference type="Pfam" id="PF05592">
    <property type="entry name" value="Bac_rhamnosid"/>
    <property type="match status" value="1"/>
</dbReference>
<dbReference type="EC" id="3.2.1.40" evidence="2"/>
<evidence type="ECO:0000313" key="8">
    <source>
        <dbReference type="EMBL" id="SPO06200.1"/>
    </source>
</evidence>
<protein>
    <recommendedName>
        <fullName evidence="2">alpha-L-rhamnosidase</fullName>
        <ecNumber evidence="2">3.2.1.40</ecNumber>
    </recommendedName>
</protein>
<dbReference type="InterPro" id="IPR035396">
    <property type="entry name" value="Bac_rhamnosid6H"/>
</dbReference>
<dbReference type="InterPro" id="IPR013783">
    <property type="entry name" value="Ig-like_fold"/>
</dbReference>
<dbReference type="InterPro" id="IPR013737">
    <property type="entry name" value="Bac_rhamnosid_N"/>
</dbReference>
<sequence length="900" mass="100183">MTALTVTDVRFEQYGLGPALGVDETRPRISWRFANAPPNFRQEEYEIQLTRLANGVEIDLYSSRITSPESHLVPWPLPAPISSRQRYAARVRARGKDDTVFTPWSEPSFIEAGLLSRSDWSCDLISAPWAGDDPDKAKPEDLFRKEFVIRGSILHARLYITSHGVYEAEINGQRVGDFFLAPGWASYDGRLPYQTYDVTQHLSQTNTLGVRVAEGWFSGRLGFEGGSRNIWGRRTALLAQLEVTLADGSLVTIATDGSWTAAQGPIRLAEIYDGEKYDATAEVPGWSVAGPQSACWTPVEVLPPIPEQVPLLRGAAEPVRRVQVLKPVETITTPAGKTILDFGQNLVGYVRIKNVAGPREHVLLLSHAEVLEDGELGVRPLRVCKARDEYTFRGDLGGESYEPRLTFHGFRYVQVDNWPAGAADLSDSVEAVVCHTDMEERGSFSCSDEKLNKLFANIRWSMRGNFLSVPTDCPQRDERLGWTGDLALFAPTAVLLYGCSGILRDWLQNVWFDQKKLNGVPPMVSPNVLYDNKPWGRVFPLAIWHDVTILGPWALWEETRDHTILAAQYDSMVTWLNCIPKNKEGPTRLWDLSKPQLGDWLDPNAPPSEPHKALTDGVLVANAFLTHSLDLIARVATILGKGDDAAKYHAMAKDARADFAAEYIAPNGRLVSDTQTAYSLAICFHLLSPPQLRRAGSRLAEIVRRNSFRVATGFAGTPFVCEALCLSGHSDVAYAMLLNEKCPSWLYPVTMDATTVWERWDSMLPDGRINPGEMTSFNHYAYGAVAKFMVERLAGLRRLEPGWKRTRVQPEVEGPFTWARAEHLTPYGMVSSSWVLAKHAEAGMNELRIEVVVPPTTEMEVVIPGVDGCRTETVGSGKWLFATAYVRRKGWPVKPIGFFG</sequence>
<evidence type="ECO:0000313" key="9">
    <source>
        <dbReference type="Proteomes" id="UP001187682"/>
    </source>
</evidence>
<dbReference type="Pfam" id="PF25788">
    <property type="entry name" value="Ig_Rha78A_N"/>
    <property type="match status" value="1"/>
</dbReference>
<evidence type="ECO:0000259" key="7">
    <source>
        <dbReference type="Pfam" id="PF17390"/>
    </source>
</evidence>
<dbReference type="InterPro" id="IPR012341">
    <property type="entry name" value="6hp_glycosidase-like_sf"/>
</dbReference>
<comment type="catalytic activity">
    <reaction evidence="1">
        <text>Hydrolysis of terminal non-reducing alpha-L-rhamnose residues in alpha-L-rhamnosides.</text>
        <dbReference type="EC" id="3.2.1.40"/>
    </reaction>
</comment>
<dbReference type="PANTHER" id="PTHR33307:SF6">
    <property type="entry name" value="ALPHA-RHAMNOSIDASE (EUROFUNG)-RELATED"/>
    <property type="match status" value="1"/>
</dbReference>
<dbReference type="Pfam" id="PF17389">
    <property type="entry name" value="Bac_rhamnosid6H"/>
    <property type="match status" value="1"/>
</dbReference>
<feature type="domain" description="Alpha-L-rhamnosidase six-hairpin glycosidase" evidence="6">
    <location>
        <begin position="440"/>
        <end position="792"/>
    </location>
</feature>
<dbReference type="PANTHER" id="PTHR33307">
    <property type="entry name" value="ALPHA-RHAMNOSIDASE (EUROFUNG)"/>
    <property type="match status" value="1"/>
</dbReference>
<evidence type="ECO:0000259" key="6">
    <source>
        <dbReference type="Pfam" id="PF17389"/>
    </source>
</evidence>
<feature type="domain" description="Alpha-L-rhamnosidase concanavalin-like" evidence="4">
    <location>
        <begin position="332"/>
        <end position="434"/>
    </location>
</feature>
<keyword evidence="9" id="KW-1185">Reference proteome</keyword>
<dbReference type="Gene3D" id="2.60.120.260">
    <property type="entry name" value="Galactose-binding domain-like"/>
    <property type="match status" value="2"/>
</dbReference>
<evidence type="ECO:0000259" key="5">
    <source>
        <dbReference type="Pfam" id="PF08531"/>
    </source>
</evidence>
<dbReference type="InterPro" id="IPR008902">
    <property type="entry name" value="Rhamnosid_concanavalin"/>
</dbReference>
<feature type="domain" description="Alpha-L-rhamnosidase C-terminal" evidence="7">
    <location>
        <begin position="795"/>
        <end position="871"/>
    </location>
</feature>
<gene>
    <name evidence="8" type="ORF">DNG_08889</name>
</gene>
<dbReference type="Proteomes" id="UP001187682">
    <property type="component" value="Unassembled WGS sequence"/>
</dbReference>
<dbReference type="Gene3D" id="1.50.10.10">
    <property type="match status" value="1"/>
</dbReference>
<organism evidence="8 9">
    <name type="scientific">Cephalotrichum gorgonifer</name>
    <dbReference type="NCBI Taxonomy" id="2041049"/>
    <lineage>
        <taxon>Eukaryota</taxon>
        <taxon>Fungi</taxon>
        <taxon>Dikarya</taxon>
        <taxon>Ascomycota</taxon>
        <taxon>Pezizomycotina</taxon>
        <taxon>Sordariomycetes</taxon>
        <taxon>Hypocreomycetidae</taxon>
        <taxon>Microascales</taxon>
        <taxon>Microascaceae</taxon>
        <taxon>Cephalotrichum</taxon>
    </lineage>
</organism>
<dbReference type="Pfam" id="PF08531">
    <property type="entry name" value="Bac_rhamnosid_N"/>
    <property type="match status" value="1"/>
</dbReference>
<dbReference type="InterPro" id="IPR016007">
    <property type="entry name" value="Alpha_rhamnosid"/>
</dbReference>
<evidence type="ECO:0000256" key="2">
    <source>
        <dbReference type="ARBA" id="ARBA00012652"/>
    </source>
</evidence>
<keyword evidence="3" id="KW-0378">Hydrolase</keyword>
<evidence type="ECO:0000256" key="1">
    <source>
        <dbReference type="ARBA" id="ARBA00001445"/>
    </source>
</evidence>
<name>A0AAE8N4L6_9PEZI</name>
<comment type="caution">
    <text evidence="8">The sequence shown here is derived from an EMBL/GenBank/DDBJ whole genome shotgun (WGS) entry which is preliminary data.</text>
</comment>
<dbReference type="AlphaFoldDB" id="A0AAE8N4L6"/>
<accession>A0AAE8N4L6</accession>
<dbReference type="InterPro" id="IPR008928">
    <property type="entry name" value="6-hairpin_glycosidase_sf"/>
</dbReference>
<dbReference type="InterPro" id="IPR035398">
    <property type="entry name" value="Bac_rhamnosid_C"/>
</dbReference>
<dbReference type="PIRSF" id="PIRSF010631">
    <property type="entry name" value="A-rhamnsds"/>
    <property type="match status" value="1"/>
</dbReference>